<comment type="caution">
    <text evidence="2">The sequence shown here is derived from an EMBL/GenBank/DDBJ whole genome shotgun (WGS) entry which is preliminary data.</text>
</comment>
<dbReference type="Proteomes" id="UP001190700">
    <property type="component" value="Unassembled WGS sequence"/>
</dbReference>
<sequence>MRPPPIHWNSSTEEAMYLSKTAVQNSLDRKTKMGSNSPSTRCSQSGKLAIDEQIHGALRQLLANGSSPNLIAFTIIDANYADMANEIVSMAHIGDFRDGLLFVTLDSVGYIAGCRAGVPTVSVEQDVRNRSKAGAVQFAKFKITAKLLNLQKTFNLRALRLKREHQVRLPVLFFEADVWMVKSLSPLFLAPSVHIFFPVHLDNPMYVNIGVWFARPQRGTADFFEGVADHLELHPDQFDQDAVNCFLRRGMLIPNPTSTIPQSNKCITEKQNCCVKFGIPPESPWRVRARALSAEHVVCSDRPVYSGHAYAVHVLTSAPLTNAKSKKLFARETGLWVGHSGYYDNSNRRFLALDGAIIGSRHEGVYAKNEMERAQLLFLIAVAAVTNRTLIFPPMYSKFHTAYAWEHLDLDTIPIDWRPSSFFQHAKFQVGAQKHLYPLAVVKARAAAVGWSVWGSALSLETALQRMNHGTRHLPFQDRYPKISNMWNWTRASKSDPMAALWGALLREPALYESGLLVINIAWDEVLPRGLHLGPDAKPLEKQFESMHSSLSWLDWLAYSCFWCDIRHETMNSGPRNPPTAGACNSVSA</sequence>
<accession>A0AAE0BSU7</accession>
<feature type="domain" description="Nucleotide-diphospho-sugar transferase" evidence="1">
    <location>
        <begin position="100"/>
        <end position="252"/>
    </location>
</feature>
<dbReference type="EMBL" id="LGRX02033230">
    <property type="protein sequence ID" value="KAK3242143.1"/>
    <property type="molecule type" value="Genomic_DNA"/>
</dbReference>
<dbReference type="InterPro" id="IPR005069">
    <property type="entry name" value="Nucl-diP-sugar_transferase"/>
</dbReference>
<protein>
    <recommendedName>
        <fullName evidence="1">Nucleotide-diphospho-sugar transferase domain-containing protein</fullName>
    </recommendedName>
</protein>
<name>A0AAE0BSU7_9CHLO</name>
<evidence type="ECO:0000313" key="3">
    <source>
        <dbReference type="Proteomes" id="UP001190700"/>
    </source>
</evidence>
<gene>
    <name evidence="2" type="ORF">CYMTET_48149</name>
</gene>
<evidence type="ECO:0000259" key="1">
    <source>
        <dbReference type="Pfam" id="PF03407"/>
    </source>
</evidence>
<proteinExistence type="predicted"/>
<dbReference type="Pfam" id="PF03407">
    <property type="entry name" value="Nucleotid_trans"/>
    <property type="match status" value="1"/>
</dbReference>
<keyword evidence="3" id="KW-1185">Reference proteome</keyword>
<evidence type="ECO:0000313" key="2">
    <source>
        <dbReference type="EMBL" id="KAK3242143.1"/>
    </source>
</evidence>
<dbReference type="AlphaFoldDB" id="A0AAE0BSU7"/>
<reference evidence="2 3" key="1">
    <citation type="journal article" date="2015" name="Genome Biol. Evol.">
        <title>Comparative Genomics of a Bacterivorous Green Alga Reveals Evolutionary Causalities and Consequences of Phago-Mixotrophic Mode of Nutrition.</title>
        <authorList>
            <person name="Burns J.A."/>
            <person name="Paasch A."/>
            <person name="Narechania A."/>
            <person name="Kim E."/>
        </authorList>
    </citation>
    <scope>NUCLEOTIDE SEQUENCE [LARGE SCALE GENOMIC DNA]</scope>
    <source>
        <strain evidence="2 3">PLY_AMNH</strain>
    </source>
</reference>
<organism evidence="2 3">
    <name type="scientific">Cymbomonas tetramitiformis</name>
    <dbReference type="NCBI Taxonomy" id="36881"/>
    <lineage>
        <taxon>Eukaryota</taxon>
        <taxon>Viridiplantae</taxon>
        <taxon>Chlorophyta</taxon>
        <taxon>Pyramimonadophyceae</taxon>
        <taxon>Pyramimonadales</taxon>
        <taxon>Pyramimonadaceae</taxon>
        <taxon>Cymbomonas</taxon>
    </lineage>
</organism>